<reference evidence="1" key="1">
    <citation type="submission" date="2023-07" db="EMBL/GenBank/DDBJ databases">
        <title>Gilvimarinus algae sp. nov., isolated from the surface of Kelp.</title>
        <authorList>
            <person name="Sun Y.Y."/>
            <person name="Gong Y."/>
            <person name="Du Z.J."/>
        </authorList>
    </citation>
    <scope>NUCLEOTIDE SEQUENCE</scope>
    <source>
        <strain evidence="1">SDUM040014</strain>
    </source>
</reference>
<comment type="caution">
    <text evidence="1">The sequence shown here is derived from an EMBL/GenBank/DDBJ whole genome shotgun (WGS) entry which is preliminary data.</text>
</comment>
<protein>
    <submittedName>
        <fullName evidence="1">Uncharacterized protein</fullName>
    </submittedName>
</protein>
<gene>
    <name evidence="1" type="ORF">QWI16_06060</name>
</gene>
<sequence>MQLRVNSTDNEAQVPPGQTAQSTFVDQINAIRELIDEAEQREGETISLVERLHERSGHLHSAINLAEETAALLLADFVVRYIEHVPDFIEALHDMASEAGIREGIEPLLNIAIEYFLNPPDLIAGHSALELLLDEAYLAHRLLEEINDRFIGLCGAPLVPMDMTRANLVAHELIGEPFANELDQAVLFSAELLLSEYNFRGEAFDRFFARHREHGWSVELSRWPCLATDRAIFLNFEHR</sequence>
<dbReference type="EMBL" id="JAULRT010000035">
    <property type="protein sequence ID" value="MDO3381733.1"/>
    <property type="molecule type" value="Genomic_DNA"/>
</dbReference>
<dbReference type="RefSeq" id="WP_302711874.1">
    <property type="nucleotide sequence ID" value="NZ_JAULRT010000035.1"/>
</dbReference>
<name>A0ABT8TF66_9GAMM</name>
<evidence type="ECO:0000313" key="2">
    <source>
        <dbReference type="Proteomes" id="UP001168380"/>
    </source>
</evidence>
<evidence type="ECO:0000313" key="1">
    <source>
        <dbReference type="EMBL" id="MDO3381733.1"/>
    </source>
</evidence>
<organism evidence="1 2">
    <name type="scientific">Gilvimarinus algae</name>
    <dbReference type="NCBI Taxonomy" id="3058037"/>
    <lineage>
        <taxon>Bacteria</taxon>
        <taxon>Pseudomonadati</taxon>
        <taxon>Pseudomonadota</taxon>
        <taxon>Gammaproteobacteria</taxon>
        <taxon>Cellvibrionales</taxon>
        <taxon>Cellvibrionaceae</taxon>
        <taxon>Gilvimarinus</taxon>
    </lineage>
</organism>
<accession>A0ABT8TF66</accession>
<keyword evidence="2" id="KW-1185">Reference proteome</keyword>
<proteinExistence type="predicted"/>
<dbReference type="Proteomes" id="UP001168380">
    <property type="component" value="Unassembled WGS sequence"/>
</dbReference>